<proteinExistence type="predicted"/>
<evidence type="ECO:0000313" key="3">
    <source>
        <dbReference type="EMBL" id="MEU9578677.1"/>
    </source>
</evidence>
<evidence type="ECO:0000256" key="1">
    <source>
        <dbReference type="SAM" id="MobiDB-lite"/>
    </source>
</evidence>
<name>A0ABV3ER29_9ACTN</name>
<dbReference type="EMBL" id="JBEZNA010000032">
    <property type="protein sequence ID" value="MEU9578677.1"/>
    <property type="molecule type" value="Genomic_DNA"/>
</dbReference>
<feature type="chain" id="PRO_5046829291" description="Secreted protein" evidence="2">
    <location>
        <begin position="27"/>
        <end position="90"/>
    </location>
</feature>
<reference evidence="3 4" key="1">
    <citation type="submission" date="2024-06" db="EMBL/GenBank/DDBJ databases">
        <title>The Natural Products Discovery Center: Release of the First 8490 Sequenced Strains for Exploring Actinobacteria Biosynthetic Diversity.</title>
        <authorList>
            <person name="Kalkreuter E."/>
            <person name="Kautsar S.A."/>
            <person name="Yang D."/>
            <person name="Bader C.D."/>
            <person name="Teijaro C.N."/>
            <person name="Fluegel L."/>
            <person name="Davis C.M."/>
            <person name="Simpson J.R."/>
            <person name="Lauterbach L."/>
            <person name="Steele A.D."/>
            <person name="Gui C."/>
            <person name="Meng S."/>
            <person name="Li G."/>
            <person name="Viehrig K."/>
            <person name="Ye F."/>
            <person name="Su P."/>
            <person name="Kiefer A.F."/>
            <person name="Nichols A."/>
            <person name="Cepeda A.J."/>
            <person name="Yan W."/>
            <person name="Fan B."/>
            <person name="Jiang Y."/>
            <person name="Adhikari A."/>
            <person name="Zheng C.-J."/>
            <person name="Schuster L."/>
            <person name="Cowan T.M."/>
            <person name="Smanski M.J."/>
            <person name="Chevrette M.G."/>
            <person name="De Carvalho L.P.S."/>
            <person name="Shen B."/>
        </authorList>
    </citation>
    <scope>NUCLEOTIDE SEQUENCE [LARGE SCALE GENOMIC DNA]</scope>
    <source>
        <strain evidence="3 4">NPDC048117</strain>
    </source>
</reference>
<keyword evidence="4" id="KW-1185">Reference proteome</keyword>
<organism evidence="3 4">
    <name type="scientific">Streptomyces chilikensis</name>
    <dbReference type="NCBI Taxonomy" id="1194079"/>
    <lineage>
        <taxon>Bacteria</taxon>
        <taxon>Bacillati</taxon>
        <taxon>Actinomycetota</taxon>
        <taxon>Actinomycetes</taxon>
        <taxon>Kitasatosporales</taxon>
        <taxon>Streptomycetaceae</taxon>
        <taxon>Streptomyces</taxon>
    </lineage>
</organism>
<feature type="region of interest" description="Disordered" evidence="1">
    <location>
        <begin position="48"/>
        <end position="90"/>
    </location>
</feature>
<dbReference type="RefSeq" id="WP_166022456.1">
    <property type="nucleotide sequence ID" value="NZ_JBEZNA010000032.1"/>
</dbReference>
<evidence type="ECO:0000313" key="4">
    <source>
        <dbReference type="Proteomes" id="UP001551584"/>
    </source>
</evidence>
<feature type="compositionally biased region" description="Gly residues" evidence="1">
    <location>
        <begin position="78"/>
        <end position="90"/>
    </location>
</feature>
<evidence type="ECO:0008006" key="5">
    <source>
        <dbReference type="Google" id="ProtNLM"/>
    </source>
</evidence>
<dbReference type="Proteomes" id="UP001551584">
    <property type="component" value="Unassembled WGS sequence"/>
</dbReference>
<keyword evidence="2" id="KW-0732">Signal</keyword>
<accession>A0ABV3ER29</accession>
<protein>
    <recommendedName>
        <fullName evidence="5">Secreted protein</fullName>
    </recommendedName>
</protein>
<comment type="caution">
    <text evidence="3">The sequence shown here is derived from an EMBL/GenBank/DDBJ whole genome shotgun (WGS) entry which is preliminary data.</text>
</comment>
<feature type="signal peptide" evidence="2">
    <location>
        <begin position="1"/>
        <end position="26"/>
    </location>
</feature>
<gene>
    <name evidence="3" type="ORF">AB0D95_15675</name>
</gene>
<sequence>MKSLKAAAVLVGSLAAAAGVSGTASAAEEPGSALGSVTELAGPLMPIQHQSGGTLLDTESEGSPLNAVNGMTEQLNKNGGGLLGGLPAGA</sequence>
<evidence type="ECO:0000256" key="2">
    <source>
        <dbReference type="SAM" id="SignalP"/>
    </source>
</evidence>